<dbReference type="EMBL" id="JADFTS010000006">
    <property type="protein sequence ID" value="KAF9600535.1"/>
    <property type="molecule type" value="Genomic_DNA"/>
</dbReference>
<protein>
    <recommendedName>
        <fullName evidence="5">SHSP domain-containing protein</fullName>
    </recommendedName>
</protein>
<organism evidence="6 7">
    <name type="scientific">Coptis chinensis</name>
    <dbReference type="NCBI Taxonomy" id="261450"/>
    <lineage>
        <taxon>Eukaryota</taxon>
        <taxon>Viridiplantae</taxon>
        <taxon>Streptophyta</taxon>
        <taxon>Embryophyta</taxon>
        <taxon>Tracheophyta</taxon>
        <taxon>Spermatophyta</taxon>
        <taxon>Magnoliopsida</taxon>
        <taxon>Ranunculales</taxon>
        <taxon>Ranunculaceae</taxon>
        <taxon>Coptidoideae</taxon>
        <taxon>Coptis</taxon>
    </lineage>
</organism>
<dbReference type="CDD" id="cd06464">
    <property type="entry name" value="ACD_sHsps-like"/>
    <property type="match status" value="1"/>
</dbReference>
<dbReference type="Proteomes" id="UP000631114">
    <property type="component" value="Unassembled WGS sequence"/>
</dbReference>
<reference evidence="6 7" key="1">
    <citation type="submission" date="2020-10" db="EMBL/GenBank/DDBJ databases">
        <title>The Coptis chinensis genome and diversification of protoberbering-type alkaloids.</title>
        <authorList>
            <person name="Wang B."/>
            <person name="Shu S."/>
            <person name="Song C."/>
            <person name="Liu Y."/>
        </authorList>
    </citation>
    <scope>NUCLEOTIDE SEQUENCE [LARGE SCALE GENOMIC DNA]</scope>
    <source>
        <strain evidence="6">HL-2020</strain>
        <tissue evidence="6">Leaf</tissue>
    </source>
</reference>
<accession>A0A835LML1</accession>
<comment type="similarity">
    <text evidence="3 4">Belongs to the small heat shock protein (HSP20) family.</text>
</comment>
<dbReference type="Pfam" id="PF00011">
    <property type="entry name" value="HSP20"/>
    <property type="match status" value="1"/>
</dbReference>
<keyword evidence="7" id="KW-1185">Reference proteome</keyword>
<sequence>MASSILLGKMPSGSNVLKKNLGSLAVALSPKSAARRTLKKMPTTGLGALNPLPSAALSPVSGRKLRFFTNNAAVRDYDVFLDNYILDTDDEDEEYHVLYQSPTTFSADVFDPISEPRSIAQVFSMLNKKPSPSVSRGRKNWTIKEDDEALNLKIDMPGLGKEDVKVSVEDDILIIKGEEPKEAEGDNVRAANMYSLKFVTPSELYKVDQIKAEMQNGVLMVIVPKVKYEETRKNVVQVNVV</sequence>
<dbReference type="SUPFAM" id="SSF49764">
    <property type="entry name" value="HSP20-like chaperones"/>
    <property type="match status" value="1"/>
</dbReference>
<keyword evidence="2" id="KW-0346">Stress response</keyword>
<dbReference type="PANTHER" id="PTHR46991">
    <property type="entry name" value="23.5 KDA HEAT SHOCK PROTEIN, MITOCHONDRIAL"/>
    <property type="match status" value="1"/>
</dbReference>
<dbReference type="PROSITE" id="PS01031">
    <property type="entry name" value="SHSP"/>
    <property type="match status" value="1"/>
</dbReference>
<dbReference type="Gene3D" id="2.60.40.790">
    <property type="match status" value="1"/>
</dbReference>
<evidence type="ECO:0000256" key="3">
    <source>
        <dbReference type="PROSITE-ProRule" id="PRU00285"/>
    </source>
</evidence>
<comment type="caution">
    <text evidence="6">The sequence shown here is derived from an EMBL/GenBank/DDBJ whole genome shotgun (WGS) entry which is preliminary data.</text>
</comment>
<dbReference type="InterPro" id="IPR044656">
    <property type="entry name" value="HSP14.7/HSP23.5/HSP23.6-like"/>
</dbReference>
<evidence type="ECO:0000256" key="4">
    <source>
        <dbReference type="RuleBase" id="RU003616"/>
    </source>
</evidence>
<name>A0A835LML1_9MAGN</name>
<gene>
    <name evidence="6" type="ORF">IFM89_009984</name>
</gene>
<dbReference type="AlphaFoldDB" id="A0A835LML1"/>
<dbReference type="InterPro" id="IPR008978">
    <property type="entry name" value="HSP20-like_chaperone"/>
</dbReference>
<evidence type="ECO:0000313" key="6">
    <source>
        <dbReference type="EMBL" id="KAF9600535.1"/>
    </source>
</evidence>
<evidence type="ECO:0000259" key="5">
    <source>
        <dbReference type="PROSITE" id="PS01031"/>
    </source>
</evidence>
<proteinExistence type="inferred from homology"/>
<evidence type="ECO:0000256" key="1">
    <source>
        <dbReference type="ARBA" id="ARBA00022946"/>
    </source>
</evidence>
<dbReference type="PANTHER" id="PTHR46991:SF11">
    <property type="entry name" value="SMALL HEAT SHOCK PROTEIN HSPF"/>
    <property type="match status" value="1"/>
</dbReference>
<feature type="domain" description="SHSP" evidence="5">
    <location>
        <begin position="132"/>
        <end position="241"/>
    </location>
</feature>
<evidence type="ECO:0000256" key="2">
    <source>
        <dbReference type="ARBA" id="ARBA00023016"/>
    </source>
</evidence>
<keyword evidence="1" id="KW-0809">Transit peptide</keyword>
<dbReference type="OrthoDB" id="1431247at2759"/>
<evidence type="ECO:0000313" key="7">
    <source>
        <dbReference type="Proteomes" id="UP000631114"/>
    </source>
</evidence>
<dbReference type="InterPro" id="IPR002068">
    <property type="entry name" value="A-crystallin/Hsp20_dom"/>
</dbReference>